<gene>
    <name evidence="3" type="ORF">LCGC14_2370640</name>
</gene>
<sequence length="438" mass="49657">MNLSRTVAELESRQAGRKLFREYAKIYDPDKPEIIGAYPWQVEFHNAGDINIERMVIAGSRTGKTQCAAAETACHATGAYPSWWKGRKFEKPVSVWCGSESNESSRDIIQLALLGPEGSHGTGWIPKSAIVGKVKYRQAGVSEVVDTIKVKHSSGGVSTISMKTYEQGRKKWQGTKKDVIWLDEESPMDIYTEAMTRTLDAKGITYVTFTPLQGPTELVVHFLQAKSPGIYYKNVTWDDAPHLDKEQKDHLWNSYSEYERDTRVSGLPMMGSGLIFPIADEKIIVEPFEMPHHFVRINGIDFGIDHPGAGVFCAWDRDGDTFYIYDAYKKSGETTVYHADAMKKHGNWIPNAWPADGLTRDKGSGVQLKNLYKKKGLFMLKDYARYQEKEKAAHVEPGLIEMLEYMRTGRLKVFSTCGMWFEEKRLYHRKDGKVVALN</sequence>
<evidence type="ECO:0000313" key="3">
    <source>
        <dbReference type="EMBL" id="KKL28887.1"/>
    </source>
</evidence>
<reference evidence="3" key="1">
    <citation type="journal article" date="2015" name="Nature">
        <title>Complex archaea that bridge the gap between prokaryotes and eukaryotes.</title>
        <authorList>
            <person name="Spang A."/>
            <person name="Saw J.H."/>
            <person name="Jorgensen S.L."/>
            <person name="Zaremba-Niedzwiedzka K."/>
            <person name="Martijn J."/>
            <person name="Lind A.E."/>
            <person name="van Eijk R."/>
            <person name="Schleper C."/>
            <person name="Guy L."/>
            <person name="Ettema T.J."/>
        </authorList>
    </citation>
    <scope>NUCLEOTIDE SEQUENCE</scope>
</reference>
<dbReference type="EMBL" id="LAZR01034937">
    <property type="protein sequence ID" value="KKL28887.1"/>
    <property type="molecule type" value="Genomic_DNA"/>
</dbReference>
<proteinExistence type="predicted"/>
<dbReference type="Pfam" id="PF17289">
    <property type="entry name" value="Terminase_6C"/>
    <property type="match status" value="1"/>
</dbReference>
<dbReference type="Gene3D" id="3.30.420.280">
    <property type="match status" value="1"/>
</dbReference>
<feature type="domain" description="Terminase large subunit gp17-like C-terminal" evidence="2">
    <location>
        <begin position="299"/>
        <end position="432"/>
    </location>
</feature>
<dbReference type="InterPro" id="IPR035421">
    <property type="entry name" value="Terminase_6C"/>
</dbReference>
<dbReference type="AlphaFoldDB" id="A0A0F9CR42"/>
<evidence type="ECO:0000259" key="2">
    <source>
        <dbReference type="Pfam" id="PF17289"/>
    </source>
</evidence>
<evidence type="ECO:0000256" key="1">
    <source>
        <dbReference type="ARBA" id="ARBA00022612"/>
    </source>
</evidence>
<dbReference type="Gene3D" id="3.40.50.300">
    <property type="entry name" value="P-loop containing nucleotide triphosphate hydrolases"/>
    <property type="match status" value="1"/>
</dbReference>
<comment type="caution">
    <text evidence="3">The sequence shown here is derived from an EMBL/GenBank/DDBJ whole genome shotgun (WGS) entry which is preliminary data.</text>
</comment>
<dbReference type="Pfam" id="PF03237">
    <property type="entry name" value="Terminase_6N"/>
    <property type="match status" value="1"/>
</dbReference>
<feature type="non-terminal residue" evidence="3">
    <location>
        <position position="438"/>
    </location>
</feature>
<dbReference type="InterPro" id="IPR027417">
    <property type="entry name" value="P-loop_NTPase"/>
</dbReference>
<name>A0A0F9CR42_9ZZZZ</name>
<keyword evidence="1" id="KW-1188">Viral release from host cell</keyword>
<organism evidence="3">
    <name type="scientific">marine sediment metagenome</name>
    <dbReference type="NCBI Taxonomy" id="412755"/>
    <lineage>
        <taxon>unclassified sequences</taxon>
        <taxon>metagenomes</taxon>
        <taxon>ecological metagenomes</taxon>
    </lineage>
</organism>
<accession>A0A0F9CR42</accession>
<protein>
    <recommendedName>
        <fullName evidence="2">Terminase large subunit gp17-like C-terminal domain-containing protein</fullName>
    </recommendedName>
</protein>